<keyword evidence="5" id="KW-1185">Reference proteome</keyword>
<organism evidence="4 5">
    <name type="scientific">Chitiniphilus purpureus</name>
    <dbReference type="NCBI Taxonomy" id="2981137"/>
    <lineage>
        <taxon>Bacteria</taxon>
        <taxon>Pseudomonadati</taxon>
        <taxon>Pseudomonadota</taxon>
        <taxon>Betaproteobacteria</taxon>
        <taxon>Neisseriales</taxon>
        <taxon>Chitinibacteraceae</taxon>
        <taxon>Chitiniphilus</taxon>
    </lineage>
</organism>
<evidence type="ECO:0000259" key="3">
    <source>
        <dbReference type="Pfam" id="PF21447"/>
    </source>
</evidence>
<sequence>MSDNALIAAVDLGSNSFRLQVARTEQGRVVPLEALKETVRLAAGLDEQNCLTEQAQDEALAALGRFGRRLWGMDPARVRVVATNTFRVAKNTAEFLPRAQAALGFPIEIIGGHEEARLIYLGAAHSLTASPKKRLVVDIGGGSTELIIGRQYESLVTESTLMGCVSWSRRFFADGRLGAQALAQAESAARHVLQPFEAAFAAGRWQVAIGTSGTARSLADILLQNGFAQGGITSAGLLQLRERLLQAGHIDQVRLLGLRADRKPVLAGGFAIMAAVFAAFGIEQMQITYGALRDGVLHDLVERRAGGGMRDRTIAAFARRYRVDVPQAEQVAALALQLFGPAAGDTRLVRSLHDAALLHEVGRNISHISFHKHSAYLLRHADMPGFSRQEQAELALLALAQQGRLHKLLAEELSDAQWRAVLALRLAVLVYRARQALALPGLSLIEDQAGHYRLQVPAAWLDAHHLIRFALDEEARAWQKVGKTLLIPHA</sequence>
<dbReference type="PANTHER" id="PTHR30005">
    <property type="entry name" value="EXOPOLYPHOSPHATASE"/>
    <property type="match status" value="1"/>
</dbReference>
<proteinExistence type="predicted"/>
<accession>A0ABY6DRQ2</accession>
<dbReference type="EMBL" id="CP106753">
    <property type="protein sequence ID" value="UXY16388.1"/>
    <property type="molecule type" value="Genomic_DNA"/>
</dbReference>
<dbReference type="Gene3D" id="3.30.420.40">
    <property type="match status" value="1"/>
</dbReference>
<reference evidence="4" key="1">
    <citation type="submission" date="2022-10" db="EMBL/GenBank/DDBJ databases">
        <title>Chitiniphilus purpureus sp. nov., a novel chitin-degrading bacterium isolated from crawfish pond sediment.</title>
        <authorList>
            <person name="Li K."/>
        </authorList>
    </citation>
    <scope>NUCLEOTIDE SEQUENCE</scope>
    <source>
        <strain evidence="4">CD1</strain>
    </source>
</reference>
<evidence type="ECO:0000313" key="5">
    <source>
        <dbReference type="Proteomes" id="UP001061302"/>
    </source>
</evidence>
<dbReference type="Pfam" id="PF21447">
    <property type="entry name" value="Ppx-GppA_III"/>
    <property type="match status" value="1"/>
</dbReference>
<dbReference type="Gene3D" id="3.30.420.150">
    <property type="entry name" value="Exopolyphosphatase. Domain 2"/>
    <property type="match status" value="1"/>
</dbReference>
<dbReference type="Pfam" id="PF02541">
    <property type="entry name" value="Ppx-GppA"/>
    <property type="match status" value="1"/>
</dbReference>
<dbReference type="SUPFAM" id="SSF109604">
    <property type="entry name" value="HD-domain/PDEase-like"/>
    <property type="match status" value="1"/>
</dbReference>
<dbReference type="Proteomes" id="UP001061302">
    <property type="component" value="Chromosome"/>
</dbReference>
<evidence type="ECO:0000259" key="2">
    <source>
        <dbReference type="Pfam" id="PF02541"/>
    </source>
</evidence>
<evidence type="ECO:0000313" key="4">
    <source>
        <dbReference type="EMBL" id="UXY16388.1"/>
    </source>
</evidence>
<dbReference type="InterPro" id="IPR050273">
    <property type="entry name" value="GppA/Ppx_hydrolase"/>
</dbReference>
<dbReference type="CDD" id="cd24053">
    <property type="entry name" value="ASKHA_NBD_EcPPX-GppA-like"/>
    <property type="match status" value="1"/>
</dbReference>
<protein>
    <submittedName>
        <fullName evidence="4">Ppx/GppA family phosphatase</fullName>
    </submittedName>
</protein>
<dbReference type="Gene3D" id="1.10.3210.10">
    <property type="entry name" value="Hypothetical protein af1432"/>
    <property type="match status" value="1"/>
</dbReference>
<dbReference type="PIRSF" id="PIRSF001267">
    <property type="entry name" value="Pyrophosphatase_GppA_Ppx"/>
    <property type="match status" value="1"/>
</dbReference>
<feature type="domain" description="Ppx/GppA phosphatase C-terminal" evidence="3">
    <location>
        <begin position="310"/>
        <end position="474"/>
    </location>
</feature>
<keyword evidence="1" id="KW-0378">Hydrolase</keyword>
<evidence type="ECO:0000256" key="1">
    <source>
        <dbReference type="ARBA" id="ARBA00022801"/>
    </source>
</evidence>
<dbReference type="InterPro" id="IPR043129">
    <property type="entry name" value="ATPase_NBD"/>
</dbReference>
<dbReference type="InterPro" id="IPR048950">
    <property type="entry name" value="Ppx_GppA_C"/>
</dbReference>
<dbReference type="RefSeq" id="WP_263125852.1">
    <property type="nucleotide sequence ID" value="NZ_CP106753.1"/>
</dbReference>
<name>A0ABY6DRQ2_9NEIS</name>
<dbReference type="InterPro" id="IPR030673">
    <property type="entry name" value="PyroPPase_GppA_Ppx"/>
</dbReference>
<dbReference type="SUPFAM" id="SSF53067">
    <property type="entry name" value="Actin-like ATPase domain"/>
    <property type="match status" value="2"/>
</dbReference>
<gene>
    <name evidence="4" type="ORF">N8I74_05045</name>
</gene>
<dbReference type="PANTHER" id="PTHR30005:SF14">
    <property type="entry name" value="EXOPOLYPHOSPHATASE"/>
    <property type="match status" value="1"/>
</dbReference>
<feature type="domain" description="Ppx/GppA phosphatase N-terminal" evidence="2">
    <location>
        <begin position="21"/>
        <end position="302"/>
    </location>
</feature>
<dbReference type="InterPro" id="IPR003695">
    <property type="entry name" value="Ppx_GppA_N"/>
</dbReference>